<evidence type="ECO:0000259" key="7">
    <source>
        <dbReference type="PROSITE" id="PS50600"/>
    </source>
</evidence>
<evidence type="ECO:0000313" key="9">
    <source>
        <dbReference type="RefSeq" id="XP_035688822.1"/>
    </source>
</evidence>
<dbReference type="OMA" id="TRETTRY"/>
<evidence type="ECO:0000256" key="2">
    <source>
        <dbReference type="ARBA" id="ARBA00022670"/>
    </source>
</evidence>
<dbReference type="RefSeq" id="XP_035688822.1">
    <property type="nucleotide sequence ID" value="XM_035832929.1"/>
</dbReference>
<dbReference type="KEGG" id="bfo:118424377"/>
<evidence type="ECO:0000256" key="3">
    <source>
        <dbReference type="ARBA" id="ARBA00022801"/>
    </source>
</evidence>
<feature type="compositionally biased region" description="Basic and acidic residues" evidence="6">
    <location>
        <begin position="362"/>
        <end position="371"/>
    </location>
</feature>
<dbReference type="GO" id="GO:0016929">
    <property type="term" value="F:deSUMOylase activity"/>
    <property type="evidence" value="ECO:0000318"/>
    <property type="project" value="GO_Central"/>
</dbReference>
<dbReference type="GO" id="GO:0005634">
    <property type="term" value="C:nucleus"/>
    <property type="evidence" value="ECO:0000318"/>
    <property type="project" value="GO_Central"/>
</dbReference>
<dbReference type="GO" id="GO:0080090">
    <property type="term" value="P:regulation of primary metabolic process"/>
    <property type="evidence" value="ECO:0007669"/>
    <property type="project" value="UniProtKB-ARBA"/>
</dbReference>
<organism evidence="8 9">
    <name type="scientific">Branchiostoma floridae</name>
    <name type="common">Florida lancelet</name>
    <name type="synonym">Amphioxus</name>
    <dbReference type="NCBI Taxonomy" id="7739"/>
    <lineage>
        <taxon>Eukaryota</taxon>
        <taxon>Metazoa</taxon>
        <taxon>Chordata</taxon>
        <taxon>Cephalochordata</taxon>
        <taxon>Leptocardii</taxon>
        <taxon>Amphioxiformes</taxon>
        <taxon>Branchiostomatidae</taxon>
        <taxon>Branchiostoma</taxon>
    </lineage>
</organism>
<dbReference type="Pfam" id="PF02902">
    <property type="entry name" value="Peptidase_C48"/>
    <property type="match status" value="1"/>
</dbReference>
<dbReference type="GO" id="GO:0006508">
    <property type="term" value="P:proteolysis"/>
    <property type="evidence" value="ECO:0007669"/>
    <property type="project" value="UniProtKB-KW"/>
</dbReference>
<dbReference type="PANTHER" id="PTHR12606:SF141">
    <property type="entry name" value="GH15225P-RELATED"/>
    <property type="match status" value="1"/>
</dbReference>
<comment type="similarity">
    <text evidence="1">Belongs to the peptidase C48 family.</text>
</comment>
<gene>
    <name evidence="9" type="primary">LOC118424377</name>
</gene>
<dbReference type="FunFam" id="3.40.395.10:FF:000001">
    <property type="entry name" value="Sentrin-specific protease 1"/>
    <property type="match status" value="1"/>
</dbReference>
<feature type="compositionally biased region" description="Polar residues" evidence="6">
    <location>
        <begin position="193"/>
        <end position="230"/>
    </location>
</feature>
<sequence length="746" mass="84087">MLASFSEKVRSIITSVTSAVSPSSSPTTERSRKRQFESNDEVYPDDCLITPPVKRARIAAVAEGKQTGFSPSLSGTASWIKETAIGAIKWSQGFSFYGKRPPPRMEQSNTNHSRRVIQPFVRNPVDDDILNSPLDFDVQPRSSLHRGNHVSSFKDSSTRVSHEKKMTAPSTRTSSITGGGGSMFFETRVETVSPGQGSHAQSTQYVPVNKTNGISKGRISTTPKPTSQNGPLPGRTLYRGDAPRQASVHDRILQRPTSPVLSIASMSSGASLWSGASTRRKLSVNECFRMDEKARYLQLLRQFSASPAPQQIDREVQAPIFSQPHRRPSNSTVLGSTMPRPEPIHEEPERSARVQKKRASFVRHDSARTQKESVSTLQDLSPEATNRTAHPPRTPAQPNAPAEASCCQRCLVRLTCCCCLPGFDDDPDSPVIVSVEPGTRTSSRVLDSPFAAETWVKEFNEKYGSRTRHRQKQIEEERIKAKKLEERRKKQEKTLEERLSERLSIAEKTPAVIEDKIPQKEISFPKITDDMQTEISQALRPSPEGEILVKGYRLEITRKDMHTLAGLNWLNDEIINFYMNMIMDRGNIQGNLKVHAFNTFFYTKITQQGPSSVMRWTRKVSLFSMDLVLVPVHLGMHWCMAVLDMRNKCIKYYDSMGGRNDKGINALRDYLQAEHKDKKGSNLDLSGWTSQYPENIPQQMNGSDCGMFACKFAEYASRDASINFDQTHMPYFRRRMVWEILHKKLV</sequence>
<keyword evidence="4" id="KW-0788">Thiol protease</keyword>
<feature type="domain" description="Ubiquitin-like protease family profile" evidence="7">
    <location>
        <begin position="554"/>
        <end position="716"/>
    </location>
</feature>
<evidence type="ECO:0000313" key="8">
    <source>
        <dbReference type="Proteomes" id="UP000001554"/>
    </source>
</evidence>
<keyword evidence="5" id="KW-0175">Coiled coil</keyword>
<evidence type="ECO:0000256" key="4">
    <source>
        <dbReference type="ARBA" id="ARBA00022807"/>
    </source>
</evidence>
<keyword evidence="8" id="KW-1185">Reference proteome</keyword>
<dbReference type="AlphaFoldDB" id="A0A9J7LT64"/>
<dbReference type="GeneID" id="118424377"/>
<dbReference type="Proteomes" id="UP000001554">
    <property type="component" value="Chromosome 10"/>
</dbReference>
<feature type="compositionally biased region" description="Basic and acidic residues" evidence="6">
    <location>
        <begin position="342"/>
        <end position="352"/>
    </location>
</feature>
<evidence type="ECO:0000256" key="5">
    <source>
        <dbReference type="SAM" id="Coils"/>
    </source>
</evidence>
<feature type="region of interest" description="Disordered" evidence="6">
    <location>
        <begin position="318"/>
        <end position="401"/>
    </location>
</feature>
<feature type="region of interest" description="Disordered" evidence="6">
    <location>
        <begin position="16"/>
        <end position="42"/>
    </location>
</feature>
<feature type="compositionally biased region" description="Low complexity" evidence="6">
    <location>
        <begin position="16"/>
        <end position="28"/>
    </location>
</feature>
<dbReference type="InterPro" id="IPR003653">
    <property type="entry name" value="Peptidase_C48_C"/>
</dbReference>
<feature type="coiled-coil region" evidence="5">
    <location>
        <begin position="467"/>
        <end position="501"/>
    </location>
</feature>
<dbReference type="InterPro" id="IPR038765">
    <property type="entry name" value="Papain-like_cys_pep_sf"/>
</dbReference>
<proteinExistence type="inferred from homology"/>
<reference evidence="9" key="2">
    <citation type="submission" date="2025-08" db="UniProtKB">
        <authorList>
            <consortium name="RefSeq"/>
        </authorList>
    </citation>
    <scope>IDENTIFICATION</scope>
    <source>
        <strain evidence="9">S238N-H82</strain>
        <tissue evidence="9">Testes</tissue>
    </source>
</reference>
<dbReference type="GO" id="GO:0060255">
    <property type="term" value="P:regulation of macromolecule metabolic process"/>
    <property type="evidence" value="ECO:0007669"/>
    <property type="project" value="UniProtKB-ARBA"/>
</dbReference>
<keyword evidence="2" id="KW-0645">Protease</keyword>
<dbReference type="Gene3D" id="3.40.395.10">
    <property type="entry name" value="Adenoviral Proteinase, Chain A"/>
    <property type="match status" value="1"/>
</dbReference>
<feature type="compositionally biased region" description="Basic and acidic residues" evidence="6">
    <location>
        <begin position="156"/>
        <end position="166"/>
    </location>
</feature>
<evidence type="ECO:0000256" key="6">
    <source>
        <dbReference type="SAM" id="MobiDB-lite"/>
    </source>
</evidence>
<protein>
    <submittedName>
        <fullName evidence="9">Uncharacterized protein LOC118424377 isoform X1</fullName>
    </submittedName>
</protein>
<evidence type="ECO:0000256" key="1">
    <source>
        <dbReference type="ARBA" id="ARBA00005234"/>
    </source>
</evidence>
<dbReference type="PROSITE" id="PS50600">
    <property type="entry name" value="ULP_PROTEASE"/>
    <property type="match status" value="1"/>
</dbReference>
<name>A0A9J7LT64_BRAFL</name>
<dbReference type="OrthoDB" id="1939479at2759"/>
<dbReference type="SUPFAM" id="SSF54001">
    <property type="entry name" value="Cysteine proteinases"/>
    <property type="match status" value="1"/>
</dbReference>
<feature type="region of interest" description="Disordered" evidence="6">
    <location>
        <begin position="140"/>
        <end position="233"/>
    </location>
</feature>
<reference evidence="8" key="1">
    <citation type="journal article" date="2020" name="Nat. Ecol. Evol.">
        <title>Deeply conserved synteny resolves early events in vertebrate evolution.</title>
        <authorList>
            <person name="Simakov O."/>
            <person name="Marletaz F."/>
            <person name="Yue J.X."/>
            <person name="O'Connell B."/>
            <person name="Jenkins J."/>
            <person name="Brandt A."/>
            <person name="Calef R."/>
            <person name="Tung C.H."/>
            <person name="Huang T.K."/>
            <person name="Schmutz J."/>
            <person name="Satoh N."/>
            <person name="Yu J.K."/>
            <person name="Putnam N.H."/>
            <person name="Green R.E."/>
            <person name="Rokhsar D.S."/>
        </authorList>
    </citation>
    <scope>NUCLEOTIDE SEQUENCE [LARGE SCALE GENOMIC DNA]</scope>
    <source>
        <strain evidence="8">S238N-H82</strain>
    </source>
</reference>
<dbReference type="GO" id="GO:0016926">
    <property type="term" value="P:protein desumoylation"/>
    <property type="evidence" value="ECO:0000318"/>
    <property type="project" value="GO_Central"/>
</dbReference>
<dbReference type="PANTHER" id="PTHR12606">
    <property type="entry name" value="SENTRIN/SUMO-SPECIFIC PROTEASE"/>
    <property type="match status" value="1"/>
</dbReference>
<keyword evidence="3" id="KW-0378">Hydrolase</keyword>
<feature type="compositionally biased region" description="Polar residues" evidence="6">
    <location>
        <begin position="372"/>
        <end position="388"/>
    </location>
</feature>
<accession>A0A9J7LT64</accession>